<accession>A0A6A4SUS6</accession>
<dbReference type="EMBL" id="VEVO01000008">
    <property type="protein sequence ID" value="KAF0038976.1"/>
    <property type="molecule type" value="Genomic_DNA"/>
</dbReference>
<comment type="caution">
    <text evidence="3">The sequence shown here is derived from an EMBL/GenBank/DDBJ whole genome shotgun (WGS) entry which is preliminary data.</text>
</comment>
<evidence type="ECO:0000313" key="3">
    <source>
        <dbReference type="EMBL" id="KAF0038976.1"/>
    </source>
</evidence>
<comment type="similarity">
    <text evidence="1">Belongs to the IUNH family.</text>
</comment>
<proteinExistence type="inferred from homology"/>
<feature type="domain" description="Inosine/uridine-preferring nucleoside hydrolase" evidence="2">
    <location>
        <begin position="15"/>
        <end position="59"/>
    </location>
</feature>
<dbReference type="Proteomes" id="UP000438429">
    <property type="component" value="Unassembled WGS sequence"/>
</dbReference>
<dbReference type="PANTHER" id="PTHR46190:SF1">
    <property type="entry name" value="SI:CH211-201H21.5"/>
    <property type="match status" value="1"/>
</dbReference>
<reference evidence="3 4" key="1">
    <citation type="submission" date="2019-06" db="EMBL/GenBank/DDBJ databases">
        <title>Draft genomes of female and male turbot (Scophthalmus maximus).</title>
        <authorList>
            <person name="Xu H."/>
            <person name="Xu X.-W."/>
            <person name="Shao C."/>
            <person name="Chen S."/>
        </authorList>
    </citation>
    <scope>NUCLEOTIDE SEQUENCE [LARGE SCALE GENOMIC DNA]</scope>
    <source>
        <strain evidence="3">Ysfricsl-2016a</strain>
        <tissue evidence="3">Blood</tissue>
    </source>
</reference>
<protein>
    <recommendedName>
        <fullName evidence="2">Inosine/uridine-preferring nucleoside hydrolase domain-containing protein</fullName>
    </recommendedName>
</protein>
<dbReference type="InterPro" id="IPR036452">
    <property type="entry name" value="Ribo_hydro-like"/>
</dbReference>
<name>A0A6A4SUS6_SCOMX</name>
<organism evidence="3 4">
    <name type="scientific">Scophthalmus maximus</name>
    <name type="common">Turbot</name>
    <name type="synonym">Psetta maxima</name>
    <dbReference type="NCBI Taxonomy" id="52904"/>
    <lineage>
        <taxon>Eukaryota</taxon>
        <taxon>Metazoa</taxon>
        <taxon>Chordata</taxon>
        <taxon>Craniata</taxon>
        <taxon>Vertebrata</taxon>
        <taxon>Euteleostomi</taxon>
        <taxon>Actinopterygii</taxon>
        <taxon>Neopterygii</taxon>
        <taxon>Teleostei</taxon>
        <taxon>Neoteleostei</taxon>
        <taxon>Acanthomorphata</taxon>
        <taxon>Carangaria</taxon>
        <taxon>Pleuronectiformes</taxon>
        <taxon>Pleuronectoidei</taxon>
        <taxon>Scophthalmidae</taxon>
        <taxon>Scophthalmus</taxon>
    </lineage>
</organism>
<evidence type="ECO:0000313" key="4">
    <source>
        <dbReference type="Proteomes" id="UP000438429"/>
    </source>
</evidence>
<dbReference type="Pfam" id="PF01156">
    <property type="entry name" value="IU_nuc_hydro"/>
    <property type="match status" value="2"/>
</dbReference>
<evidence type="ECO:0000256" key="1">
    <source>
        <dbReference type="ARBA" id="ARBA00009176"/>
    </source>
</evidence>
<feature type="domain" description="Inosine/uridine-preferring nucleoside hydrolase" evidence="2">
    <location>
        <begin position="78"/>
        <end position="168"/>
    </location>
</feature>
<dbReference type="Gene3D" id="3.90.245.10">
    <property type="entry name" value="Ribonucleoside hydrolase-like"/>
    <property type="match status" value="2"/>
</dbReference>
<dbReference type="GO" id="GO:0016799">
    <property type="term" value="F:hydrolase activity, hydrolyzing N-glycosyl compounds"/>
    <property type="evidence" value="ECO:0007669"/>
    <property type="project" value="InterPro"/>
</dbReference>
<sequence length="212" mass="23700">MCNKWCYKTTEENWVDDAQAIMLAPAAPDVEILAITCCHGNTPLENVLKNTLRVLKVCNRLDRLDLPDPDAPGLQLLQKRGNTTVCGEFNFVANPEAAHTVLDRYTCPTYIATWEFSCRSSLPWKAKSADFQKETTEGKGFNSCDIYAMVAAINDTVITESEELNMRATQEIKRESINSQHQSTQRSNGGLAPFNQMLTDSSLEIDFNVTKV</sequence>
<dbReference type="PANTHER" id="PTHR46190">
    <property type="entry name" value="SI:CH211-201H21.5-RELATED"/>
    <property type="match status" value="1"/>
</dbReference>
<evidence type="ECO:0000259" key="2">
    <source>
        <dbReference type="Pfam" id="PF01156"/>
    </source>
</evidence>
<dbReference type="AlphaFoldDB" id="A0A6A4SUS6"/>
<dbReference type="InterPro" id="IPR001910">
    <property type="entry name" value="Inosine/uridine_hydrolase_dom"/>
</dbReference>
<gene>
    <name evidence="3" type="ORF">F2P81_009460</name>
</gene>
<dbReference type="SUPFAM" id="SSF53590">
    <property type="entry name" value="Nucleoside hydrolase"/>
    <property type="match status" value="1"/>
</dbReference>
<dbReference type="InterPro" id="IPR052775">
    <property type="entry name" value="IUN_hydrolase"/>
</dbReference>